<keyword evidence="2" id="KW-0561">Oxygen transport</keyword>
<evidence type="ECO:0000256" key="4">
    <source>
        <dbReference type="ARBA" id="ARBA00023004"/>
    </source>
</evidence>
<dbReference type="GO" id="GO:0046872">
    <property type="term" value="F:metal ion binding"/>
    <property type="evidence" value="ECO:0007669"/>
    <property type="project" value="UniProtKB-KW"/>
</dbReference>
<dbReference type="GO" id="GO:0005344">
    <property type="term" value="F:oxygen carrier activity"/>
    <property type="evidence" value="ECO:0007669"/>
    <property type="project" value="UniProtKB-KW"/>
</dbReference>
<dbReference type="AlphaFoldDB" id="A0A364NXJ5"/>
<keyword evidence="7" id="KW-1185">Reference proteome</keyword>
<reference evidence="6 7" key="1">
    <citation type="submission" date="2017-11" db="EMBL/GenBank/DDBJ databases">
        <title>Draft genome sequence of magnetotactic bacterium Magnetospirillum kuznetsovii LBB-42.</title>
        <authorList>
            <person name="Grouzdev D.S."/>
            <person name="Rysina M.S."/>
            <person name="Baslerov R.V."/>
            <person name="Koziaeva V."/>
        </authorList>
    </citation>
    <scope>NUCLEOTIDE SEQUENCE [LARGE SCALE GENOMIC DNA]</scope>
    <source>
        <strain evidence="6 7">LBB-42</strain>
    </source>
</reference>
<dbReference type="InterPro" id="IPR050669">
    <property type="entry name" value="Hemerythrin"/>
</dbReference>
<dbReference type="OrthoDB" id="5296936at2"/>
<evidence type="ECO:0000259" key="5">
    <source>
        <dbReference type="Pfam" id="PF01814"/>
    </source>
</evidence>
<evidence type="ECO:0000256" key="1">
    <source>
        <dbReference type="ARBA" id="ARBA00010587"/>
    </source>
</evidence>
<dbReference type="InterPro" id="IPR012827">
    <property type="entry name" value="Hemerythrin_metal-bd"/>
</dbReference>
<accession>A0A364NXJ5</accession>
<evidence type="ECO:0000256" key="2">
    <source>
        <dbReference type="ARBA" id="ARBA00022621"/>
    </source>
</evidence>
<dbReference type="PANTHER" id="PTHR37164">
    <property type="entry name" value="BACTERIOHEMERYTHRIN"/>
    <property type="match status" value="1"/>
</dbReference>
<evidence type="ECO:0000313" key="6">
    <source>
        <dbReference type="EMBL" id="RAU21766.1"/>
    </source>
</evidence>
<evidence type="ECO:0000256" key="3">
    <source>
        <dbReference type="ARBA" id="ARBA00022723"/>
    </source>
</evidence>
<sequence>MIAPHSVIRWSDALLLGVDFVDHDHQEAVETINRMAALAVDGKDLTAEMTAFRQHCQEHFAREEDMMARTGFFAIEPHSDEHHRVLAEADGIIAKLRAGESCLDYFTEALPQWFLEHRATMDFVTADFARERGWTSAA</sequence>
<protein>
    <submittedName>
        <fullName evidence="6">Hemerythrin</fullName>
    </submittedName>
</protein>
<dbReference type="InterPro" id="IPR035938">
    <property type="entry name" value="Hemerythrin-like_sf"/>
</dbReference>
<comment type="caution">
    <text evidence="6">The sequence shown here is derived from an EMBL/GenBank/DDBJ whole genome shotgun (WGS) entry which is preliminary data.</text>
</comment>
<dbReference type="CDD" id="cd12107">
    <property type="entry name" value="Hemerythrin"/>
    <property type="match status" value="1"/>
</dbReference>
<keyword evidence="2" id="KW-0813">Transport</keyword>
<dbReference type="InterPro" id="IPR016131">
    <property type="entry name" value="Haemerythrin_Fe_BS"/>
</dbReference>
<dbReference type="RefSeq" id="WP_112145120.1">
    <property type="nucleotide sequence ID" value="NZ_PGTO01000008.1"/>
</dbReference>
<comment type="similarity">
    <text evidence="1">Belongs to the hemerythrin family.</text>
</comment>
<evidence type="ECO:0000313" key="7">
    <source>
        <dbReference type="Proteomes" id="UP000251075"/>
    </source>
</evidence>
<dbReference type="Pfam" id="PF01814">
    <property type="entry name" value="Hemerythrin"/>
    <property type="match status" value="1"/>
</dbReference>
<keyword evidence="4" id="KW-0408">Iron</keyword>
<proteinExistence type="inferred from homology"/>
<dbReference type="EMBL" id="PGTO01000008">
    <property type="protein sequence ID" value="RAU21766.1"/>
    <property type="molecule type" value="Genomic_DNA"/>
</dbReference>
<keyword evidence="3" id="KW-0479">Metal-binding</keyword>
<dbReference type="SUPFAM" id="SSF47188">
    <property type="entry name" value="Hemerythrin-like"/>
    <property type="match status" value="1"/>
</dbReference>
<feature type="domain" description="Hemerythrin-like" evidence="5">
    <location>
        <begin position="17"/>
        <end position="124"/>
    </location>
</feature>
<dbReference type="PROSITE" id="PS00550">
    <property type="entry name" value="HEMERYTHRINS"/>
    <property type="match status" value="1"/>
</dbReference>
<name>A0A364NXJ5_9PROT</name>
<dbReference type="Proteomes" id="UP000251075">
    <property type="component" value="Unassembled WGS sequence"/>
</dbReference>
<dbReference type="Gene3D" id="1.20.120.50">
    <property type="entry name" value="Hemerythrin-like"/>
    <property type="match status" value="1"/>
</dbReference>
<dbReference type="InterPro" id="IPR012312">
    <property type="entry name" value="Hemerythrin-like"/>
</dbReference>
<organism evidence="6 7">
    <name type="scientific">Paramagnetospirillum kuznetsovii</name>
    <dbReference type="NCBI Taxonomy" id="2053833"/>
    <lineage>
        <taxon>Bacteria</taxon>
        <taxon>Pseudomonadati</taxon>
        <taxon>Pseudomonadota</taxon>
        <taxon>Alphaproteobacteria</taxon>
        <taxon>Rhodospirillales</taxon>
        <taxon>Magnetospirillaceae</taxon>
        <taxon>Paramagnetospirillum</taxon>
    </lineage>
</organism>
<dbReference type="PANTHER" id="PTHR37164:SF1">
    <property type="entry name" value="BACTERIOHEMERYTHRIN"/>
    <property type="match status" value="1"/>
</dbReference>
<gene>
    <name evidence="6" type="ORF">CU669_12255</name>
</gene>
<dbReference type="NCBIfam" id="TIGR02481">
    <property type="entry name" value="hemeryth_dom"/>
    <property type="match status" value="1"/>
</dbReference>